<reference evidence="1" key="1">
    <citation type="submission" date="2021-02" db="EMBL/GenBank/DDBJ databases">
        <authorList>
            <consortium name="DOE Joint Genome Institute"/>
            <person name="Ahrendt S."/>
            <person name="Looney B.P."/>
            <person name="Miyauchi S."/>
            <person name="Morin E."/>
            <person name="Drula E."/>
            <person name="Courty P.E."/>
            <person name="Chicoki N."/>
            <person name="Fauchery L."/>
            <person name="Kohler A."/>
            <person name="Kuo A."/>
            <person name="Labutti K."/>
            <person name="Pangilinan J."/>
            <person name="Lipzen A."/>
            <person name="Riley R."/>
            <person name="Andreopoulos W."/>
            <person name="He G."/>
            <person name="Johnson J."/>
            <person name="Barry K.W."/>
            <person name="Grigoriev I.V."/>
            <person name="Nagy L."/>
            <person name="Hibbett D."/>
            <person name="Henrissat B."/>
            <person name="Matheny P.B."/>
            <person name="Labbe J."/>
            <person name="Martin F."/>
        </authorList>
    </citation>
    <scope>NUCLEOTIDE SEQUENCE</scope>
    <source>
        <strain evidence="1">EC-137</strain>
    </source>
</reference>
<dbReference type="Proteomes" id="UP000814128">
    <property type="component" value="Unassembled WGS sequence"/>
</dbReference>
<proteinExistence type="predicted"/>
<sequence>MHFPDDTQLEKRFSLGDSIRSMYAFVHSTVLDNVKPIMLVIFRGLELARDEQKSTLSPPRSPAVPPRQHSGPFALVLTLFPRLPSRLPPHQFTLLPALPH</sequence>
<evidence type="ECO:0000313" key="2">
    <source>
        <dbReference type="Proteomes" id="UP000814128"/>
    </source>
</evidence>
<accession>A0ACB8Q837</accession>
<dbReference type="EMBL" id="MU273813">
    <property type="protein sequence ID" value="KAI0027958.1"/>
    <property type="molecule type" value="Genomic_DNA"/>
</dbReference>
<comment type="caution">
    <text evidence="1">The sequence shown here is derived from an EMBL/GenBank/DDBJ whole genome shotgun (WGS) entry which is preliminary data.</text>
</comment>
<keyword evidence="2" id="KW-1185">Reference proteome</keyword>
<protein>
    <submittedName>
        <fullName evidence="1">Uncharacterized protein</fullName>
    </submittedName>
</protein>
<evidence type="ECO:0000313" key="1">
    <source>
        <dbReference type="EMBL" id="KAI0027958.1"/>
    </source>
</evidence>
<gene>
    <name evidence="1" type="ORF">K488DRAFT_90266</name>
</gene>
<name>A0ACB8Q837_9AGAM</name>
<organism evidence="1 2">
    <name type="scientific">Vararia minispora EC-137</name>
    <dbReference type="NCBI Taxonomy" id="1314806"/>
    <lineage>
        <taxon>Eukaryota</taxon>
        <taxon>Fungi</taxon>
        <taxon>Dikarya</taxon>
        <taxon>Basidiomycota</taxon>
        <taxon>Agaricomycotina</taxon>
        <taxon>Agaricomycetes</taxon>
        <taxon>Russulales</taxon>
        <taxon>Lachnocladiaceae</taxon>
        <taxon>Vararia</taxon>
    </lineage>
</organism>
<reference evidence="1" key="2">
    <citation type="journal article" date="2022" name="New Phytol.">
        <title>Evolutionary transition to the ectomycorrhizal habit in the genomes of a hyperdiverse lineage of mushroom-forming fungi.</title>
        <authorList>
            <person name="Looney B."/>
            <person name="Miyauchi S."/>
            <person name="Morin E."/>
            <person name="Drula E."/>
            <person name="Courty P.E."/>
            <person name="Kohler A."/>
            <person name="Kuo A."/>
            <person name="LaButti K."/>
            <person name="Pangilinan J."/>
            <person name="Lipzen A."/>
            <person name="Riley R."/>
            <person name="Andreopoulos W."/>
            <person name="He G."/>
            <person name="Johnson J."/>
            <person name="Nolan M."/>
            <person name="Tritt A."/>
            <person name="Barry K.W."/>
            <person name="Grigoriev I.V."/>
            <person name="Nagy L.G."/>
            <person name="Hibbett D."/>
            <person name="Henrissat B."/>
            <person name="Matheny P.B."/>
            <person name="Labbe J."/>
            <person name="Martin F.M."/>
        </authorList>
    </citation>
    <scope>NUCLEOTIDE SEQUENCE</scope>
    <source>
        <strain evidence="1">EC-137</strain>
    </source>
</reference>